<keyword evidence="3" id="KW-1185">Reference proteome</keyword>
<dbReference type="EMBL" id="CP001964">
    <property type="protein sequence ID" value="ADG74117.1"/>
    <property type="molecule type" value="Genomic_DNA"/>
</dbReference>
<keyword evidence="1" id="KW-1133">Transmembrane helix</keyword>
<gene>
    <name evidence="2" type="ordered locus">Cfla_1215</name>
</gene>
<evidence type="ECO:0000313" key="3">
    <source>
        <dbReference type="Proteomes" id="UP000000849"/>
    </source>
</evidence>
<keyword evidence="1" id="KW-0472">Membrane</keyword>
<accession>D5UBM2</accession>
<feature type="transmembrane region" description="Helical" evidence="1">
    <location>
        <begin position="134"/>
        <end position="152"/>
    </location>
</feature>
<proteinExistence type="predicted"/>
<dbReference type="RefSeq" id="WP_013116451.1">
    <property type="nucleotide sequence ID" value="NC_014151.1"/>
</dbReference>
<dbReference type="KEGG" id="cfl:Cfla_1215"/>
<dbReference type="AlphaFoldDB" id="D5UBM2"/>
<dbReference type="Proteomes" id="UP000000849">
    <property type="component" value="Chromosome"/>
</dbReference>
<feature type="transmembrane region" description="Helical" evidence="1">
    <location>
        <begin position="68"/>
        <end position="90"/>
    </location>
</feature>
<feature type="transmembrane region" description="Helical" evidence="1">
    <location>
        <begin position="34"/>
        <end position="56"/>
    </location>
</feature>
<evidence type="ECO:0000313" key="2">
    <source>
        <dbReference type="EMBL" id="ADG74117.1"/>
    </source>
</evidence>
<feature type="transmembrane region" description="Helical" evidence="1">
    <location>
        <begin position="110"/>
        <end position="128"/>
    </location>
</feature>
<reference evidence="2 3" key="1">
    <citation type="journal article" date="2010" name="Stand. Genomic Sci.">
        <title>Complete genome sequence of Cellulomonas flavigena type strain (134).</title>
        <authorList>
            <person name="Abt B."/>
            <person name="Foster B."/>
            <person name="Lapidus A."/>
            <person name="Clum A."/>
            <person name="Sun H."/>
            <person name="Pukall R."/>
            <person name="Lucas S."/>
            <person name="Glavina Del Rio T."/>
            <person name="Nolan M."/>
            <person name="Tice H."/>
            <person name="Cheng J.F."/>
            <person name="Pitluck S."/>
            <person name="Liolios K."/>
            <person name="Ivanova N."/>
            <person name="Mavromatis K."/>
            <person name="Ovchinnikova G."/>
            <person name="Pati A."/>
            <person name="Goodwin L."/>
            <person name="Chen A."/>
            <person name="Palaniappan K."/>
            <person name="Land M."/>
            <person name="Hauser L."/>
            <person name="Chang Y.J."/>
            <person name="Jeffries C.D."/>
            <person name="Rohde M."/>
            <person name="Goker M."/>
            <person name="Woyke T."/>
            <person name="Bristow J."/>
            <person name="Eisen J.A."/>
            <person name="Markowitz V."/>
            <person name="Hugenholtz P."/>
            <person name="Kyrpides N.C."/>
            <person name="Klenk H.P."/>
        </authorList>
    </citation>
    <scope>NUCLEOTIDE SEQUENCE [LARGE SCALE GENOMIC DNA]</scope>
    <source>
        <strain evidence="3">ATCC 482 / DSM 20109 / BCRC 11376 / JCM 18109 / NBRC 3775 / NCIMB 8073 / NRS 134</strain>
    </source>
</reference>
<organism evidence="2 3">
    <name type="scientific">Cellulomonas flavigena (strain ATCC 482 / DSM 20109 / BCRC 11376 / JCM 18109 / NBRC 3775 / NCIMB 8073 / NRS 134)</name>
    <dbReference type="NCBI Taxonomy" id="446466"/>
    <lineage>
        <taxon>Bacteria</taxon>
        <taxon>Bacillati</taxon>
        <taxon>Actinomycetota</taxon>
        <taxon>Actinomycetes</taxon>
        <taxon>Micrococcales</taxon>
        <taxon>Cellulomonadaceae</taxon>
        <taxon>Cellulomonas</taxon>
    </lineage>
</organism>
<name>D5UBM2_CELFN</name>
<evidence type="ECO:0000256" key="1">
    <source>
        <dbReference type="SAM" id="Phobius"/>
    </source>
</evidence>
<keyword evidence="1" id="KW-0812">Transmembrane</keyword>
<dbReference type="STRING" id="446466.Cfla_1215"/>
<sequence>MTASEPRDVTSTGTPTDAAGSFVRVVGVRPVLEVCGRVALILLVAAVLLYVTYLVVERPTAGDAVDAGAAAAILAMMYGLHLVAVLVLGLPGGLLTAHLLRHESSEARHVAAFALTGAALGAAVLLVLGQAGPAAVWSVVGGLTAGGARAWTGRSRRRRAVHPAGPYLP</sequence>
<dbReference type="HOGENOM" id="CLU_1575672_0_0_11"/>
<protein>
    <submittedName>
        <fullName evidence="2">Uncharacterized protein</fullName>
    </submittedName>
</protein>